<keyword evidence="1" id="KW-1133">Transmembrane helix</keyword>
<evidence type="ECO:0000259" key="3">
    <source>
        <dbReference type="Pfam" id="PF06030"/>
    </source>
</evidence>
<name>A0ABS3L8E6_9ENTE</name>
<dbReference type="RefSeq" id="WP_207671971.1">
    <property type="nucleotide sequence ID" value="NZ_JAFREM010000004.1"/>
</dbReference>
<dbReference type="Pfam" id="PF11797">
    <property type="entry name" value="WxLIP_HBD"/>
    <property type="match status" value="1"/>
</dbReference>
<sequence length="356" mass="39600">MKQLKKIFTVLTFILLALTPVIASAQDSSDPGEAAEFSATKIAPTSPQVDPNSAFYDLLVQPGDEVTIQAELTNYSADENTIKMGNYTTFTNDNGEINYSAPMPEDRQDKSLELPFSSISSLMEGDTVTLAPGEKKVVSMGINIPQEAPNGVILGSWYFEKQGTNTEAPDPDQGGVQIDNRFAYAMAVKLTVQSEIGSPNMNLLKVEPGLNNYQKVINAQVQNDQAAILSELAITGEITRQGNDRVLLNQSLQNRVMAPNSNYNVPFFYGERQLEPGDYTMHLKATTTDPKWEEQTWEWTKDFTITREQADEINQAAVNDPEPEPNYLVYVLIGIILLLLLILLIVLFRKKRKNDQ</sequence>
<keyword evidence="1" id="KW-0472">Membrane</keyword>
<evidence type="ECO:0000256" key="1">
    <source>
        <dbReference type="SAM" id="Phobius"/>
    </source>
</evidence>
<feature type="domain" description="WxL Interacting Protein host binding" evidence="4">
    <location>
        <begin position="175"/>
        <end position="315"/>
    </location>
</feature>
<comment type="caution">
    <text evidence="5">The sequence shown here is derived from an EMBL/GenBank/DDBJ whole genome shotgun (WGS) entry which is preliminary data.</text>
</comment>
<evidence type="ECO:0000313" key="5">
    <source>
        <dbReference type="EMBL" id="MBO1305026.1"/>
    </source>
</evidence>
<evidence type="ECO:0000313" key="6">
    <source>
        <dbReference type="Proteomes" id="UP000664601"/>
    </source>
</evidence>
<dbReference type="Proteomes" id="UP000664601">
    <property type="component" value="Unassembled WGS sequence"/>
</dbReference>
<dbReference type="EMBL" id="JAFREM010000004">
    <property type="protein sequence ID" value="MBO1305026.1"/>
    <property type="molecule type" value="Genomic_DNA"/>
</dbReference>
<keyword evidence="6" id="KW-1185">Reference proteome</keyword>
<dbReference type="InterPro" id="IPR021759">
    <property type="entry name" value="WxLIP_HBD"/>
</dbReference>
<keyword evidence="2" id="KW-0732">Signal</keyword>
<keyword evidence="1" id="KW-0812">Transmembrane</keyword>
<evidence type="ECO:0000256" key="2">
    <source>
        <dbReference type="SAM" id="SignalP"/>
    </source>
</evidence>
<dbReference type="Pfam" id="PF06030">
    <property type="entry name" value="WxLIP_PGBD"/>
    <property type="match status" value="1"/>
</dbReference>
<evidence type="ECO:0000259" key="4">
    <source>
        <dbReference type="Pfam" id="PF11797"/>
    </source>
</evidence>
<feature type="domain" description="WxL Interacting Protein peptidoglycan binding" evidence="3">
    <location>
        <begin position="37"/>
        <end position="161"/>
    </location>
</feature>
<reference evidence="5 6" key="1">
    <citation type="submission" date="2021-03" db="EMBL/GenBank/DDBJ databases">
        <title>Enterococcal diversity collection.</title>
        <authorList>
            <person name="Gilmore M.S."/>
            <person name="Schwartzman J."/>
            <person name="Van Tyne D."/>
            <person name="Martin M."/>
            <person name="Earl A.M."/>
            <person name="Manson A.L."/>
            <person name="Straub T."/>
            <person name="Salamzade R."/>
            <person name="Saavedra J."/>
            <person name="Lebreton F."/>
            <person name="Prichula J."/>
            <person name="Schaufler K."/>
            <person name="Gaca A."/>
            <person name="Sgardioli B."/>
            <person name="Wagenaar J."/>
            <person name="Strong T."/>
        </authorList>
    </citation>
    <scope>NUCLEOTIDE SEQUENCE [LARGE SCALE GENOMIC DNA]</scope>
    <source>
        <strain evidence="5 6">669A</strain>
    </source>
</reference>
<feature type="transmembrane region" description="Helical" evidence="1">
    <location>
        <begin position="327"/>
        <end position="348"/>
    </location>
</feature>
<accession>A0ABS3L8E6</accession>
<organism evidence="5 6">
    <name type="scientific">Candidatus Enterococcus moelleringii</name>
    <dbReference type="NCBI Taxonomy" id="2815325"/>
    <lineage>
        <taxon>Bacteria</taxon>
        <taxon>Bacillati</taxon>
        <taxon>Bacillota</taxon>
        <taxon>Bacilli</taxon>
        <taxon>Lactobacillales</taxon>
        <taxon>Enterococcaceae</taxon>
        <taxon>Enterococcus</taxon>
    </lineage>
</organism>
<protein>
    <submittedName>
        <fullName evidence="5">DUF916 and DUF3324 domain-containing protein</fullName>
    </submittedName>
</protein>
<dbReference type="InterPro" id="IPR010317">
    <property type="entry name" value="WxLIP_PGBD"/>
</dbReference>
<proteinExistence type="predicted"/>
<gene>
    <name evidence="5" type="ORF">JZO70_02550</name>
</gene>
<feature type="chain" id="PRO_5046936610" evidence="2">
    <location>
        <begin position="26"/>
        <end position="356"/>
    </location>
</feature>
<feature type="signal peptide" evidence="2">
    <location>
        <begin position="1"/>
        <end position="25"/>
    </location>
</feature>